<keyword evidence="1" id="KW-0732">Signal</keyword>
<sequence>MNKLNQLTLITLAFASLHTASVKAQSVPVMETGGKNMPDVWIDKDTGHKVMRLVRRDGTATSNASFYFNNQCFIKQEGNKGDLMVFYGSTVDKSKGNQLFALNLKTLETKQLTNAVRPAGEMVCAQTKEAFYQTNDSVFAVNAITGKNRFVYAFPADFKGRAGTVNADGTFLACVKADPKEREIYAQYPEKHDYFNRIYDAHLEHTLYTLNTKTGAMKEIHRENEWTNHLLFSPVDPDILSYCHEGPWEKNDRIWNINIKTGKNTLMHKRTMVNEIAGHEFFGIGGQHEWFDLQKPKGKTFFLAAFDMKTGKEDKIYEMDRNEWSIHFNVSKDEKTFCGDGGDPGQVAKAPNGEWIYLFKPEGDRFKSEKLVNMKNHNYHLEPNVHFSPDEKWIIFRANFEGGVEQVYAVEIAKH</sequence>
<name>A0A2T5JB48_9SPHI</name>
<dbReference type="RefSeq" id="WP_107828279.1">
    <property type="nucleotide sequence ID" value="NZ_CP160205.1"/>
</dbReference>
<reference evidence="3 4" key="1">
    <citation type="submission" date="2018-04" db="EMBL/GenBank/DDBJ databases">
        <title>Genomic Encyclopedia of Archaeal and Bacterial Type Strains, Phase II (KMG-II): from individual species to whole genera.</title>
        <authorList>
            <person name="Goeker M."/>
        </authorList>
    </citation>
    <scope>NUCLEOTIDE SEQUENCE [LARGE SCALE GENOMIC DNA]</scope>
    <source>
        <strain evidence="3 4">DSM 26809</strain>
    </source>
</reference>
<proteinExistence type="predicted"/>
<dbReference type="Gene3D" id="2.130.10.10">
    <property type="entry name" value="YVTN repeat-like/Quinoprotein amine dehydrogenase"/>
    <property type="match status" value="1"/>
</dbReference>
<dbReference type="EMBL" id="QAOQ01000003">
    <property type="protein sequence ID" value="PTQ98092.1"/>
    <property type="molecule type" value="Genomic_DNA"/>
</dbReference>
<evidence type="ECO:0000313" key="4">
    <source>
        <dbReference type="Proteomes" id="UP000244168"/>
    </source>
</evidence>
<gene>
    <name evidence="3" type="ORF">C8P68_103252</name>
</gene>
<dbReference type="Pfam" id="PF14583">
    <property type="entry name" value="Pectate_lyase22"/>
    <property type="match status" value="1"/>
</dbReference>
<keyword evidence="4" id="KW-1185">Reference proteome</keyword>
<evidence type="ECO:0000259" key="2">
    <source>
        <dbReference type="Pfam" id="PF14583"/>
    </source>
</evidence>
<keyword evidence="3" id="KW-0456">Lyase</keyword>
<dbReference type="InterPro" id="IPR015943">
    <property type="entry name" value="WD40/YVTN_repeat-like_dom_sf"/>
</dbReference>
<dbReference type="OrthoDB" id="8432779at2"/>
<feature type="chain" id="PRO_5015557897" evidence="1">
    <location>
        <begin position="25"/>
        <end position="415"/>
    </location>
</feature>
<accession>A0A2T5JB48</accession>
<dbReference type="InterPro" id="IPR027946">
    <property type="entry name" value="Ogl_dom"/>
</dbReference>
<dbReference type="GO" id="GO:0047487">
    <property type="term" value="F:oligogalacturonide lyase activity"/>
    <property type="evidence" value="ECO:0007669"/>
    <property type="project" value="InterPro"/>
</dbReference>
<protein>
    <submittedName>
        <fullName evidence="3">Oligogalacturonide lyase</fullName>
    </submittedName>
</protein>
<comment type="caution">
    <text evidence="3">The sequence shown here is derived from an EMBL/GenBank/DDBJ whole genome shotgun (WGS) entry which is preliminary data.</text>
</comment>
<feature type="signal peptide" evidence="1">
    <location>
        <begin position="1"/>
        <end position="24"/>
    </location>
</feature>
<dbReference type="GO" id="GO:0045490">
    <property type="term" value="P:pectin catabolic process"/>
    <property type="evidence" value="ECO:0007669"/>
    <property type="project" value="InterPro"/>
</dbReference>
<dbReference type="AlphaFoldDB" id="A0A2T5JB48"/>
<evidence type="ECO:0000256" key="1">
    <source>
        <dbReference type="SAM" id="SignalP"/>
    </source>
</evidence>
<dbReference type="Proteomes" id="UP000244168">
    <property type="component" value="Unassembled WGS sequence"/>
</dbReference>
<feature type="domain" description="Oligogalacturonate lyase" evidence="2">
    <location>
        <begin position="41"/>
        <end position="403"/>
    </location>
</feature>
<organism evidence="3 4">
    <name type="scientific">Mucilaginibacter yixingensis</name>
    <dbReference type="NCBI Taxonomy" id="1295612"/>
    <lineage>
        <taxon>Bacteria</taxon>
        <taxon>Pseudomonadati</taxon>
        <taxon>Bacteroidota</taxon>
        <taxon>Sphingobacteriia</taxon>
        <taxon>Sphingobacteriales</taxon>
        <taxon>Sphingobacteriaceae</taxon>
        <taxon>Mucilaginibacter</taxon>
    </lineage>
</organism>
<evidence type="ECO:0000313" key="3">
    <source>
        <dbReference type="EMBL" id="PTQ98092.1"/>
    </source>
</evidence>
<dbReference type="SUPFAM" id="SSF82171">
    <property type="entry name" value="DPP6 N-terminal domain-like"/>
    <property type="match status" value="1"/>
</dbReference>